<dbReference type="PROSITE" id="PS00523">
    <property type="entry name" value="SULFATASE_1"/>
    <property type="match status" value="1"/>
</dbReference>
<organism evidence="4 5">
    <name type="scientific">Flavihumibacter fluminis</name>
    <dbReference type="NCBI Taxonomy" id="2909236"/>
    <lineage>
        <taxon>Bacteria</taxon>
        <taxon>Pseudomonadati</taxon>
        <taxon>Bacteroidota</taxon>
        <taxon>Chitinophagia</taxon>
        <taxon>Chitinophagales</taxon>
        <taxon>Chitinophagaceae</taxon>
        <taxon>Flavihumibacter</taxon>
    </lineage>
</organism>
<comment type="caution">
    <text evidence="4">The sequence shown here is derived from an EMBL/GenBank/DDBJ whole genome shotgun (WGS) entry which is preliminary data.</text>
</comment>
<dbReference type="PANTHER" id="PTHR43108">
    <property type="entry name" value="N-ACETYLGLUCOSAMINE-6-SULFATASE FAMILY MEMBER"/>
    <property type="match status" value="1"/>
</dbReference>
<evidence type="ECO:0000313" key="4">
    <source>
        <dbReference type="EMBL" id="MCF1715289.1"/>
    </source>
</evidence>
<dbReference type="Pfam" id="PF16347">
    <property type="entry name" value="SGSH_C"/>
    <property type="match status" value="1"/>
</dbReference>
<dbReference type="PANTHER" id="PTHR43108:SF6">
    <property type="entry name" value="N-SULPHOGLUCOSAMINE SULPHOHYDROLASE"/>
    <property type="match status" value="1"/>
</dbReference>
<gene>
    <name evidence="4" type="ORF">L0U88_11685</name>
</gene>
<evidence type="ECO:0000259" key="3">
    <source>
        <dbReference type="Pfam" id="PF16347"/>
    </source>
</evidence>
<dbReference type="Gene3D" id="3.40.720.10">
    <property type="entry name" value="Alkaline Phosphatase, subunit A"/>
    <property type="match status" value="1"/>
</dbReference>
<feature type="domain" description="N-sulphoglucosamine sulphohydrolase C-terminal" evidence="3">
    <location>
        <begin position="343"/>
        <end position="491"/>
    </location>
</feature>
<reference evidence="4 5" key="1">
    <citation type="submission" date="2022-01" db="EMBL/GenBank/DDBJ databases">
        <title>Flavihumibacter sp. nov., isolated from sediment of a river.</title>
        <authorList>
            <person name="Liu H."/>
        </authorList>
    </citation>
    <scope>NUCLEOTIDE SEQUENCE [LARGE SCALE GENOMIC DNA]</scope>
    <source>
        <strain evidence="4 5">RY-1</strain>
    </source>
</reference>
<comment type="similarity">
    <text evidence="1">Belongs to the sulfatase family.</text>
</comment>
<dbReference type="InterPro" id="IPR024607">
    <property type="entry name" value="Sulfatase_CS"/>
</dbReference>
<accession>A0ABS9BHU4</accession>
<dbReference type="SUPFAM" id="SSF53649">
    <property type="entry name" value="Alkaline phosphatase-like"/>
    <property type="match status" value="1"/>
</dbReference>
<dbReference type="InterPro" id="IPR017850">
    <property type="entry name" value="Alkaline_phosphatase_core_sf"/>
</dbReference>
<proteinExistence type="inferred from homology"/>
<name>A0ABS9BHU4_9BACT</name>
<dbReference type="Proteomes" id="UP001200145">
    <property type="component" value="Unassembled WGS sequence"/>
</dbReference>
<dbReference type="RefSeq" id="WP_234866245.1">
    <property type="nucleotide sequence ID" value="NZ_JAKEVY010000003.1"/>
</dbReference>
<evidence type="ECO:0000256" key="2">
    <source>
        <dbReference type="ARBA" id="ARBA00022801"/>
    </source>
</evidence>
<dbReference type="InterPro" id="IPR032506">
    <property type="entry name" value="SGSH_C"/>
</dbReference>
<keyword evidence="5" id="KW-1185">Reference proteome</keyword>
<evidence type="ECO:0000256" key="1">
    <source>
        <dbReference type="ARBA" id="ARBA00008779"/>
    </source>
</evidence>
<dbReference type="EMBL" id="JAKEVY010000003">
    <property type="protein sequence ID" value="MCF1715289.1"/>
    <property type="molecule type" value="Genomic_DNA"/>
</dbReference>
<keyword evidence="2" id="KW-0378">Hydrolase</keyword>
<evidence type="ECO:0000313" key="5">
    <source>
        <dbReference type="Proteomes" id="UP001200145"/>
    </source>
</evidence>
<dbReference type="CDD" id="cd16031">
    <property type="entry name" value="G6S_like"/>
    <property type="match status" value="1"/>
</dbReference>
<dbReference type="PROSITE" id="PS00149">
    <property type="entry name" value="SULFATASE_2"/>
    <property type="match status" value="1"/>
</dbReference>
<protein>
    <submittedName>
        <fullName evidence="4">Sulfatase</fullName>
    </submittedName>
</protein>
<sequence>MVKQILTGLAILVAGFAVAQQKRPNILIIISDDHAFQTISAYGSKLTQTPAIDRIAKEGMLFNRAYVTNSICGPSRAVLLTGRYSHKNGFKDNVSGRFDSSQHTFIKDLTRSGYQTAWIGKWHLESAPQGFSYWKVLPGQGSYFNPDFIKMDNSRERINGYATTIIEDIAENWLDGRDTSKPFCLVIGHKATHRTWMPDIQDIGRFDTVNFPLPSNFYDQYQGRRAAAVQDMTVDKTMIMGYDLKMFPSKEAADKEGSIRRMTPEQRAAFDAYYGAIKQDLDRRGLTGKELVEWKYQRYMRDYLATAASLDRNIGRALDYLDRHKLTENTLVVYLSDQGFYMGEHGWFDKRFMYEESFRTPMVMRFPKMIQPGRVDSSLVMNLDLAPTMLELAGVKSTEKLQGQSLLPLLKESNYKGRKNLYYHYYENGEHAVSPHFGISNGRYKLIRFYKRVEGWELYDMQTDSSEMNNLYGKAGYEKISRKLKKELSGMIRRYEDQEALQIIEQPVFPAAF</sequence>